<organism evidence="2 3">
    <name type="scientific">Paenibacillus amylolyticus</name>
    <dbReference type="NCBI Taxonomy" id="1451"/>
    <lineage>
        <taxon>Bacteria</taxon>
        <taxon>Bacillati</taxon>
        <taxon>Bacillota</taxon>
        <taxon>Bacilli</taxon>
        <taxon>Bacillales</taxon>
        <taxon>Paenibacillaceae</taxon>
        <taxon>Paenibacillus</taxon>
    </lineage>
</organism>
<evidence type="ECO:0000259" key="1">
    <source>
        <dbReference type="Pfam" id="PF12680"/>
    </source>
</evidence>
<dbReference type="AlphaFoldDB" id="A0A100VI91"/>
<dbReference type="Gene3D" id="3.10.450.50">
    <property type="match status" value="1"/>
</dbReference>
<accession>A0A100VI91</accession>
<protein>
    <recommendedName>
        <fullName evidence="1">SnoaL-like domain-containing protein</fullName>
    </recommendedName>
</protein>
<dbReference type="Pfam" id="PF12680">
    <property type="entry name" value="SnoaL_2"/>
    <property type="match status" value="1"/>
</dbReference>
<gene>
    <name evidence="2" type="ORF">PAHA3_0393</name>
</gene>
<sequence>MENSNLKDLIEKYLSAYNTFNIDGMIGVLNENIHFRNISKGEVNSETKGIQEFRTLAEQSIQVFSQRRQVIKNITFAGDKAEVDIDYEGVLSSDLPNGMKAGETLKLQGKSIFQMKDKNLILIEDHS</sequence>
<dbReference type="SUPFAM" id="SSF54427">
    <property type="entry name" value="NTF2-like"/>
    <property type="match status" value="1"/>
</dbReference>
<dbReference type="EMBL" id="BCNV01000001">
    <property type="protein sequence ID" value="GAS80323.1"/>
    <property type="molecule type" value="Genomic_DNA"/>
</dbReference>
<dbReference type="Proteomes" id="UP000069697">
    <property type="component" value="Unassembled WGS sequence"/>
</dbReference>
<evidence type="ECO:0000313" key="2">
    <source>
        <dbReference type="EMBL" id="GAS80323.1"/>
    </source>
</evidence>
<proteinExistence type="predicted"/>
<dbReference type="InterPro" id="IPR032710">
    <property type="entry name" value="NTF2-like_dom_sf"/>
</dbReference>
<reference evidence="3" key="2">
    <citation type="submission" date="2016-01" db="EMBL/GenBank/DDBJ databases">
        <title>Draft Genome Sequence of Paenibacillus amylolyticus Heshi-A3 that Was Isolated from Fermented Rice Bran with Aging Salted Mackerel, Which Was Named Heshiko as Traditional Fermented Seafood in Japan.</title>
        <authorList>
            <person name="Akuzawa S."/>
            <person name="Nakagawa J."/>
            <person name="Kanekatsu T."/>
            <person name="Kubota E."/>
            <person name="Ohtake R."/>
            <person name="Suzuki T."/>
            <person name="Kanesaki Y."/>
        </authorList>
    </citation>
    <scope>NUCLEOTIDE SEQUENCE [LARGE SCALE GENOMIC DNA]</scope>
    <source>
        <strain evidence="3">Heshi-A3</strain>
    </source>
</reference>
<dbReference type="RefSeq" id="WP_062833217.1">
    <property type="nucleotide sequence ID" value="NZ_BCNV01000001.1"/>
</dbReference>
<feature type="domain" description="SnoaL-like" evidence="1">
    <location>
        <begin position="10"/>
        <end position="118"/>
    </location>
</feature>
<dbReference type="InterPro" id="IPR037401">
    <property type="entry name" value="SnoaL-like"/>
</dbReference>
<evidence type="ECO:0000313" key="3">
    <source>
        <dbReference type="Proteomes" id="UP000069697"/>
    </source>
</evidence>
<reference evidence="2 3" key="1">
    <citation type="journal article" date="2016" name="Genome Announc.">
        <title>Draft Genome Sequence of Paenibacillus amylolyticus Heshi-A3, Isolated from Fermented Rice Bran in a Japanese Fermented Seafood Dish.</title>
        <authorList>
            <person name="Akuzawa S."/>
            <person name="Nagaoka J."/>
            <person name="Kanekatsu M."/>
            <person name="Kubota E."/>
            <person name="Ohtake R."/>
            <person name="Suzuki T."/>
            <person name="Kanesaki Y."/>
        </authorList>
    </citation>
    <scope>NUCLEOTIDE SEQUENCE [LARGE SCALE GENOMIC DNA]</scope>
    <source>
        <strain evidence="2 3">Heshi-A3</strain>
    </source>
</reference>
<comment type="caution">
    <text evidence="2">The sequence shown here is derived from an EMBL/GenBank/DDBJ whole genome shotgun (WGS) entry which is preliminary data.</text>
</comment>
<name>A0A100VI91_PAEAM</name>